<dbReference type="eggNOG" id="ENOG5033C95">
    <property type="taxonomic scope" value="Bacteria"/>
</dbReference>
<gene>
    <name evidence="2" type="ORF">BRYFOR_08904</name>
</gene>
<protein>
    <submittedName>
        <fullName evidence="2">Uncharacterized protein</fullName>
    </submittedName>
</protein>
<sequence length="101" mass="11109">MRVLQQFRQAPAPAAAITERSIYMSRYTKNEDITESYDYLGKSASRTDCTGLIPSAPQSDYELESYENIYPFLPPHIANKEGPGDASGKTDAHGRLPGARG</sequence>
<evidence type="ECO:0000313" key="2">
    <source>
        <dbReference type="EMBL" id="EET59190.1"/>
    </source>
</evidence>
<dbReference type="STRING" id="168384.SAMN05660368_01993"/>
<reference evidence="2" key="1">
    <citation type="submission" date="2009-07" db="EMBL/GenBank/DDBJ databases">
        <authorList>
            <person name="Weinstock G."/>
            <person name="Sodergren E."/>
            <person name="Clifton S."/>
            <person name="Fulton L."/>
            <person name="Fulton B."/>
            <person name="Courtney L."/>
            <person name="Fronick C."/>
            <person name="Harrison M."/>
            <person name="Strong C."/>
            <person name="Farmer C."/>
            <person name="Delahaunty K."/>
            <person name="Markovic C."/>
            <person name="Hall O."/>
            <person name="Minx P."/>
            <person name="Tomlinson C."/>
            <person name="Mitreva M."/>
            <person name="Nelson J."/>
            <person name="Hou S."/>
            <person name="Wollam A."/>
            <person name="Pepin K.H."/>
            <person name="Johnson M."/>
            <person name="Bhonagiri V."/>
            <person name="Nash W.E."/>
            <person name="Warren W."/>
            <person name="Chinwalla A."/>
            <person name="Mardis E.R."/>
            <person name="Wilson R.K."/>
        </authorList>
    </citation>
    <scope>NUCLEOTIDE SEQUENCE [LARGE SCALE GENOMIC DNA]</scope>
    <source>
        <strain evidence="2">DSM 14469</strain>
    </source>
</reference>
<proteinExistence type="predicted"/>
<keyword evidence="3" id="KW-1185">Reference proteome</keyword>
<dbReference type="EMBL" id="ACCL02000021">
    <property type="protein sequence ID" value="EET59190.1"/>
    <property type="molecule type" value="Genomic_DNA"/>
</dbReference>
<organism evidence="2 3">
    <name type="scientific">Marvinbryantia formatexigens DSM 14469</name>
    <dbReference type="NCBI Taxonomy" id="478749"/>
    <lineage>
        <taxon>Bacteria</taxon>
        <taxon>Bacillati</taxon>
        <taxon>Bacillota</taxon>
        <taxon>Clostridia</taxon>
        <taxon>Lachnospirales</taxon>
        <taxon>Lachnospiraceae</taxon>
        <taxon>Marvinbryantia</taxon>
    </lineage>
</organism>
<evidence type="ECO:0000256" key="1">
    <source>
        <dbReference type="SAM" id="MobiDB-lite"/>
    </source>
</evidence>
<dbReference type="AlphaFoldDB" id="C6LJR7"/>
<evidence type="ECO:0000313" key="3">
    <source>
        <dbReference type="Proteomes" id="UP000005561"/>
    </source>
</evidence>
<comment type="caution">
    <text evidence="2">The sequence shown here is derived from an EMBL/GenBank/DDBJ whole genome shotgun (WGS) entry which is preliminary data.</text>
</comment>
<feature type="compositionally biased region" description="Basic and acidic residues" evidence="1">
    <location>
        <begin position="78"/>
        <end position="94"/>
    </location>
</feature>
<dbReference type="Proteomes" id="UP000005561">
    <property type="component" value="Unassembled WGS sequence"/>
</dbReference>
<accession>C6LJR7</accession>
<name>C6LJR7_9FIRM</name>
<feature type="region of interest" description="Disordered" evidence="1">
    <location>
        <begin position="74"/>
        <end position="101"/>
    </location>
</feature>